<evidence type="ECO:0000313" key="4">
    <source>
        <dbReference type="Proteomes" id="UP001579974"/>
    </source>
</evidence>
<dbReference type="Pfam" id="PF02615">
    <property type="entry name" value="Ldh_2"/>
    <property type="match status" value="1"/>
</dbReference>
<evidence type="ECO:0000313" key="3">
    <source>
        <dbReference type="EMBL" id="MFB5189573.1"/>
    </source>
</evidence>
<dbReference type="InterPro" id="IPR043143">
    <property type="entry name" value="Mal/L-sulf/L-lact_DH-like_NADP"/>
</dbReference>
<evidence type="ECO:0000256" key="2">
    <source>
        <dbReference type="ARBA" id="ARBA00023002"/>
    </source>
</evidence>
<keyword evidence="2" id="KW-0560">Oxidoreductase</keyword>
<dbReference type="SUPFAM" id="SSF89733">
    <property type="entry name" value="L-sulfolactate dehydrogenase-like"/>
    <property type="match status" value="1"/>
</dbReference>
<dbReference type="InterPro" id="IPR043144">
    <property type="entry name" value="Mal/L-sulf/L-lact_DH-like_ah"/>
</dbReference>
<dbReference type="EMBL" id="JBDXSU010000003">
    <property type="protein sequence ID" value="MFB5189573.1"/>
    <property type="molecule type" value="Genomic_DNA"/>
</dbReference>
<organism evidence="3 4">
    <name type="scientific">Alicyclobacillus fastidiosus</name>
    <dbReference type="NCBI Taxonomy" id="392011"/>
    <lineage>
        <taxon>Bacteria</taxon>
        <taxon>Bacillati</taxon>
        <taxon>Bacillota</taxon>
        <taxon>Bacilli</taxon>
        <taxon>Bacillales</taxon>
        <taxon>Alicyclobacillaceae</taxon>
        <taxon>Alicyclobacillus</taxon>
    </lineage>
</organism>
<dbReference type="RefSeq" id="WP_275476864.1">
    <property type="nucleotide sequence ID" value="NZ_CP162940.1"/>
</dbReference>
<dbReference type="Gene3D" id="1.10.1530.10">
    <property type="match status" value="1"/>
</dbReference>
<accession>A0ABV5ABL3</accession>
<gene>
    <name evidence="3" type="ORF">KKP3000_002848</name>
</gene>
<evidence type="ECO:0000256" key="1">
    <source>
        <dbReference type="ARBA" id="ARBA00006056"/>
    </source>
</evidence>
<dbReference type="InterPro" id="IPR036111">
    <property type="entry name" value="Mal/L-sulfo/L-lacto_DH-like_sf"/>
</dbReference>
<sequence>MRREWRGITMSNQGMRIHKDELEQFVSRILLEVGFDEEHVSTIASHLVLANLRGVDSHGVSRVAIYTERIEKGLINKKIQAEPERETASSMLINGNHGSGIVLATQGIHHAVEKAKNTGLAVVGIKNSEHCGMLAAYTMYAAENDCIALATTNSPPSMAPWGGREKFFGTNPFSYGIPTGSEMNIVFDMATSVVARGKIILAHMNHQKIPLGWAISKEGRPTTDTQEALEGLVLPVGGPKGYGLTFLVETLSSLFTGSLFGPHLPDYYKDSRPLSVGQCFVVFRADLFRSLQEFKDTMDQMIAEIKSVALMEGVDRIYLPGEIEVEKTAERLAHGIPLSKELIDELVGVGMRYGVSPQSLTNALY</sequence>
<name>A0ABV5ABL3_9BACL</name>
<dbReference type="PANTHER" id="PTHR11091">
    <property type="entry name" value="OXIDOREDUCTASE-RELATED"/>
    <property type="match status" value="1"/>
</dbReference>
<dbReference type="InterPro" id="IPR003767">
    <property type="entry name" value="Malate/L-lactate_DH-like"/>
</dbReference>
<reference evidence="3 4" key="1">
    <citation type="journal article" date="2024" name="Int. J. Mol. Sci.">
        <title>Exploration of Alicyclobacillus spp. Genome in Search of Antibiotic Resistance.</title>
        <authorList>
            <person name="Bucka-Kolendo J."/>
            <person name="Kiousi D.E."/>
            <person name="Dekowska A."/>
            <person name="Mikolajczuk-Szczyrba A."/>
            <person name="Karadedos D.M."/>
            <person name="Michael P."/>
            <person name="Galanis A."/>
            <person name="Sokolowska B."/>
        </authorList>
    </citation>
    <scope>NUCLEOTIDE SEQUENCE [LARGE SCALE GENOMIC DNA]</scope>
    <source>
        <strain evidence="3 4">KKP 3000</strain>
    </source>
</reference>
<comment type="caution">
    <text evidence="3">The sequence shown here is derived from an EMBL/GenBank/DDBJ whole genome shotgun (WGS) entry which is preliminary data.</text>
</comment>
<dbReference type="Gene3D" id="3.30.1370.60">
    <property type="entry name" value="Hypothetical oxidoreductase yiak, domain 2"/>
    <property type="match status" value="1"/>
</dbReference>
<keyword evidence="4" id="KW-1185">Reference proteome</keyword>
<dbReference type="PANTHER" id="PTHR11091:SF0">
    <property type="entry name" value="MALATE DEHYDROGENASE"/>
    <property type="match status" value="1"/>
</dbReference>
<dbReference type="Proteomes" id="UP001579974">
    <property type="component" value="Unassembled WGS sequence"/>
</dbReference>
<protein>
    <submittedName>
        <fullName evidence="3">Ldh family oxidoreductase</fullName>
    </submittedName>
</protein>
<comment type="similarity">
    <text evidence="1">Belongs to the LDH2/MDH2 oxidoreductase family.</text>
</comment>
<proteinExistence type="inferred from homology"/>